<keyword evidence="1" id="KW-0812">Transmembrane</keyword>
<sequence length="186" mass="20624">MKKWILAMLSVSVLCLLVYFVIGQAENVFADDDKANFHEHDEKYEKHREREEGAAEEGGKLLGWGAVSAALPAGVLLPLRRKVKWITKTFPDAKRFFVSLLKLLTKWHMFIGAAAFALVIAHGILMYFSEGELEIREYLGIIAAAFMGIAAVFGAILAKNKANSSVRSAHVGLLFTAGIFIIFHML</sequence>
<proteinExistence type="predicted"/>
<feature type="signal peptide" evidence="2">
    <location>
        <begin position="1"/>
        <end position="30"/>
    </location>
</feature>
<dbReference type="KEGG" id="gmc:GY4MC1_2451"/>
<feature type="chain" id="PRO_5031093858" evidence="2">
    <location>
        <begin position="31"/>
        <end position="186"/>
    </location>
</feature>
<reference evidence="3" key="1">
    <citation type="submission" date="2010-10" db="EMBL/GenBank/DDBJ databases">
        <title>Complete sequence of chromosome of Geobacillus sp. Y4.1MC1.</title>
        <authorList>
            <consortium name="US DOE Joint Genome Institute"/>
            <person name="Lucas S."/>
            <person name="Copeland A."/>
            <person name="Lapidus A."/>
            <person name="Cheng J.-F."/>
            <person name="Bruce D."/>
            <person name="Goodwin L."/>
            <person name="Pitluck S."/>
            <person name="Chertkov O."/>
            <person name="Zhang X."/>
            <person name="Detter J.C."/>
            <person name="Han C."/>
            <person name="Tapia R."/>
            <person name="Land M."/>
            <person name="Hauser L."/>
            <person name="Jeffries C."/>
            <person name="Kyrpides N."/>
            <person name="Ivanova N."/>
            <person name="Ovchinnikova G."/>
            <person name="Brumm P."/>
            <person name="Mead D."/>
            <person name="Woyke T."/>
        </authorList>
    </citation>
    <scope>NUCLEOTIDE SEQUENCE [LARGE SCALE GENOMIC DNA]</scope>
    <source>
        <strain evidence="3">Y4.1MC1</strain>
    </source>
</reference>
<protein>
    <submittedName>
        <fullName evidence="3">Uncharacterized protein</fullName>
    </submittedName>
</protein>
<feature type="transmembrane region" description="Helical" evidence="1">
    <location>
        <begin position="100"/>
        <end position="126"/>
    </location>
</feature>
<evidence type="ECO:0000313" key="3">
    <source>
        <dbReference type="EMBL" id="ADP75162.1"/>
    </source>
</evidence>
<feature type="transmembrane region" description="Helical" evidence="1">
    <location>
        <begin position="169"/>
        <end position="185"/>
    </location>
</feature>
<keyword evidence="1" id="KW-0472">Membrane</keyword>
<evidence type="ECO:0000256" key="2">
    <source>
        <dbReference type="SAM" id="SignalP"/>
    </source>
</evidence>
<accession>A0A7U4DLH9</accession>
<dbReference type="AlphaFoldDB" id="A0A7U4DLH9"/>
<feature type="transmembrane region" description="Helical" evidence="1">
    <location>
        <begin position="138"/>
        <end position="157"/>
    </location>
</feature>
<evidence type="ECO:0000256" key="1">
    <source>
        <dbReference type="SAM" id="Phobius"/>
    </source>
</evidence>
<keyword evidence="1" id="KW-1133">Transmembrane helix</keyword>
<dbReference type="EMBL" id="CP002293">
    <property type="protein sequence ID" value="ADP75162.1"/>
    <property type="molecule type" value="Genomic_DNA"/>
</dbReference>
<keyword evidence="2" id="KW-0732">Signal</keyword>
<name>A0A7U4DLH9_GEOS0</name>
<organism evidence="3">
    <name type="scientific">Geobacillus sp. (strain Y4.1MC1)</name>
    <dbReference type="NCBI Taxonomy" id="581103"/>
    <lineage>
        <taxon>Bacteria</taxon>
        <taxon>Bacillati</taxon>
        <taxon>Bacillota</taxon>
        <taxon>Bacilli</taxon>
        <taxon>Bacillales</taxon>
        <taxon>Anoxybacillaceae</taxon>
        <taxon>Geobacillus</taxon>
    </lineage>
</organism>
<gene>
    <name evidence="3" type="ORF">GY4MC1_2451</name>
</gene>